<evidence type="ECO:0000256" key="6">
    <source>
        <dbReference type="SAM" id="Phobius"/>
    </source>
</evidence>
<feature type="transmembrane region" description="Helical" evidence="6">
    <location>
        <begin position="6"/>
        <end position="29"/>
    </location>
</feature>
<dbReference type="GO" id="GO:0016042">
    <property type="term" value="P:lipid catabolic process"/>
    <property type="evidence" value="ECO:0007669"/>
    <property type="project" value="UniProtKB-UniRule"/>
</dbReference>
<feature type="short sequence motif" description="GXSXG" evidence="4">
    <location>
        <begin position="492"/>
        <end position="496"/>
    </location>
</feature>
<dbReference type="OMA" id="EEWIEIC"/>
<keyword evidence="9" id="KW-1185">Reference proteome</keyword>
<dbReference type="EMBL" id="CDMY01000529">
    <property type="protein sequence ID" value="CEM20449.1"/>
    <property type="molecule type" value="Genomic_DNA"/>
</dbReference>
<name>A0A0G4FZD3_VITBC</name>
<comment type="caution">
    <text evidence="4">Lacks conserved residue(s) required for the propagation of feature annotation.</text>
</comment>
<feature type="active site" description="Nucleophile" evidence="4">
    <location>
        <position position="494"/>
    </location>
</feature>
<feature type="active site" description="Proton acceptor" evidence="4">
    <location>
        <position position="640"/>
    </location>
</feature>
<dbReference type="InParanoid" id="A0A0G4FZD3"/>
<keyword evidence="6" id="KW-0812">Transmembrane</keyword>
<gene>
    <name evidence="8" type="ORF">Vbra_16456</name>
</gene>
<sequence length="992" mass="109400">MSPYGWVLLVGNIVFSTTFLAFFTIALILNAELRRFCFLWITWIGWLLVTSLFSFIRVGLGAWHVLRITLDLIAFAALNALRRVFRAFQCATNLYRNDPKEQLCIQLDEASSFEEWIEICAELDELEGKSKWRHNPAAGEAYDWAFLLRVTDRLKSARERSDYNSLMFLLQTSCCRNFCNLSNPELFSVARTGTKLSVDEYTKVLSEALFDLVEAKAPELRSRSPSQPMSSPLSMPNLTSVMGDEAIQTTTPSDRLDDVAWTRVEGTSCSRAAQTDVSVGPEDVSFAERLIPSLTAVTPLVPSPTGRYVASNITATPFNRRQSPPATGRHDCLPADYDLVMTCVSTTHMPRTQQPQPQPSADLRRRIIEPASPDAQADKDSDNNNSSVTPKAHKAASGATGETPALPPSPTLPPSSREMSPSGDIDTMLSGVEALQRRAAFLREKLTFFTNLRLSIGRTALCLSGGGALAMYHLGVVKTLMEHGLMPRVISGTSGGSIVAGMLAICTNEEMKDVIRPDVSERYGVRWFPPFGRQVANFLIGGYMMQTSFFTKTCKVYFGDWTFSEAFKKTGRLVSIAVCPASRRGEVLVCNYVNTPDIYIWSAVVASCALPGLMPPVELYAKGADGKPVPYYPSGMVWMDGSVKRDIPTAELSSLFNVKQFIVSQVNPHHAPFVSTFAAEGRTARAVENWLTMDIKNRYAMLTKFQMVPKLFGQDISGFWLVQDYEGHVTITPRASLMDWWRMMNHPTFTDMSYFIAEGQRRTWPHVPRLKHMLKVEMTLRECRRRLEEQAAAVDVELRHALTAKINNSSIPAAPPATYQQPREIEEDQPQSAGKRQGQSDGAGAICFPAPTSSPTPAAAPTAAIAASSPPARQQAHLPGLYVHSPIHPQFPLLNQSFPTPRQQQQQQQENHPERSSSPIASAASPHGLKASLSNPNLVDSLGMDSRTSSLGMVVRPSMRSGGSPMVSSVEREVDEGMRLRAGSRTQSVAAT</sequence>
<evidence type="ECO:0000256" key="1">
    <source>
        <dbReference type="ARBA" id="ARBA00022801"/>
    </source>
</evidence>
<dbReference type="InterPro" id="IPR002641">
    <property type="entry name" value="PNPLA_dom"/>
</dbReference>
<evidence type="ECO:0000313" key="8">
    <source>
        <dbReference type="EMBL" id="CEM20449.1"/>
    </source>
</evidence>
<dbReference type="Pfam" id="PF01734">
    <property type="entry name" value="Patatin"/>
    <property type="match status" value="1"/>
</dbReference>
<evidence type="ECO:0000313" key="9">
    <source>
        <dbReference type="Proteomes" id="UP000041254"/>
    </source>
</evidence>
<dbReference type="Pfam" id="PF11815">
    <property type="entry name" value="DUF3336"/>
    <property type="match status" value="1"/>
</dbReference>
<dbReference type="GO" id="GO:0004806">
    <property type="term" value="F:triacylglycerol lipase activity"/>
    <property type="evidence" value="ECO:0007669"/>
    <property type="project" value="InterPro"/>
</dbReference>
<dbReference type="PANTHER" id="PTHR14226">
    <property type="entry name" value="NEUROPATHY TARGET ESTERASE/SWISS CHEESE D.MELANOGASTER"/>
    <property type="match status" value="1"/>
</dbReference>
<evidence type="ECO:0000256" key="3">
    <source>
        <dbReference type="ARBA" id="ARBA00023098"/>
    </source>
</evidence>
<dbReference type="STRING" id="1169540.A0A0G4FZD3"/>
<feature type="compositionally biased region" description="Polar residues" evidence="5">
    <location>
        <begin position="830"/>
        <end position="840"/>
    </location>
</feature>
<keyword evidence="2 4" id="KW-0442">Lipid degradation</keyword>
<feature type="compositionally biased region" description="Basic and acidic residues" evidence="5">
    <location>
        <begin position="970"/>
        <end position="979"/>
    </location>
</feature>
<feature type="compositionally biased region" description="Low complexity" evidence="5">
    <location>
        <begin position="849"/>
        <end position="872"/>
    </location>
</feature>
<feature type="compositionally biased region" description="Polar residues" evidence="5">
    <location>
        <begin position="893"/>
        <end position="902"/>
    </location>
</feature>
<evidence type="ECO:0000256" key="5">
    <source>
        <dbReference type="SAM" id="MobiDB-lite"/>
    </source>
</evidence>
<accession>A0A0G4FZD3</accession>
<feature type="region of interest" description="Disordered" evidence="5">
    <location>
        <begin position="807"/>
        <end position="872"/>
    </location>
</feature>
<feature type="domain" description="PNPLA" evidence="7">
    <location>
        <begin position="461"/>
        <end position="653"/>
    </location>
</feature>
<dbReference type="VEuPathDB" id="CryptoDB:Vbra_16456"/>
<feature type="region of interest" description="Disordered" evidence="5">
    <location>
        <begin position="371"/>
        <end position="426"/>
    </location>
</feature>
<feature type="compositionally biased region" description="Low complexity" evidence="5">
    <location>
        <begin position="916"/>
        <end position="926"/>
    </location>
</feature>
<dbReference type="InterPro" id="IPR050301">
    <property type="entry name" value="NTE"/>
</dbReference>
<dbReference type="OrthoDB" id="10049244at2759"/>
<protein>
    <recommendedName>
        <fullName evidence="7">PNPLA domain-containing protein</fullName>
    </recommendedName>
</protein>
<keyword evidence="6" id="KW-0472">Membrane</keyword>
<evidence type="ECO:0000256" key="4">
    <source>
        <dbReference type="PROSITE-ProRule" id="PRU01161"/>
    </source>
</evidence>
<dbReference type="PANTHER" id="PTHR14226:SF10">
    <property type="entry name" value="TRIACYLGLYCEROL LIPASE 4-RELATED"/>
    <property type="match status" value="1"/>
</dbReference>
<feature type="region of interest" description="Disordered" evidence="5">
    <location>
        <begin position="888"/>
        <end position="992"/>
    </location>
</feature>
<keyword evidence="6" id="KW-1133">Transmembrane helix</keyword>
<reference evidence="8 9" key="1">
    <citation type="submission" date="2014-11" db="EMBL/GenBank/DDBJ databases">
        <authorList>
            <person name="Zhu J."/>
            <person name="Qi W."/>
            <person name="Song R."/>
        </authorList>
    </citation>
    <scope>NUCLEOTIDE SEQUENCE [LARGE SCALE GENOMIC DNA]</scope>
</reference>
<dbReference type="InterPro" id="IPR016035">
    <property type="entry name" value="Acyl_Trfase/lysoPLipase"/>
</dbReference>
<dbReference type="InterPro" id="IPR021771">
    <property type="entry name" value="Triacylglycerol_lipase_N"/>
</dbReference>
<feature type="transmembrane region" description="Helical" evidence="6">
    <location>
        <begin position="36"/>
        <end position="56"/>
    </location>
</feature>
<evidence type="ECO:0000256" key="2">
    <source>
        <dbReference type="ARBA" id="ARBA00022963"/>
    </source>
</evidence>
<dbReference type="Gene3D" id="3.40.1090.10">
    <property type="entry name" value="Cytosolic phospholipase A2 catalytic domain"/>
    <property type="match status" value="2"/>
</dbReference>
<keyword evidence="1 4" id="KW-0378">Hydrolase</keyword>
<proteinExistence type="predicted"/>
<keyword evidence="3 4" id="KW-0443">Lipid metabolism</keyword>
<dbReference type="PROSITE" id="PS51635">
    <property type="entry name" value="PNPLA"/>
    <property type="match status" value="1"/>
</dbReference>
<evidence type="ECO:0000259" key="7">
    <source>
        <dbReference type="PROSITE" id="PS51635"/>
    </source>
</evidence>
<dbReference type="Proteomes" id="UP000041254">
    <property type="component" value="Unassembled WGS sequence"/>
</dbReference>
<organism evidence="8 9">
    <name type="scientific">Vitrella brassicaformis (strain CCMP3155)</name>
    <dbReference type="NCBI Taxonomy" id="1169540"/>
    <lineage>
        <taxon>Eukaryota</taxon>
        <taxon>Sar</taxon>
        <taxon>Alveolata</taxon>
        <taxon>Colpodellida</taxon>
        <taxon>Vitrellaceae</taxon>
        <taxon>Vitrella</taxon>
    </lineage>
</organism>
<dbReference type="AlphaFoldDB" id="A0A0G4FZD3"/>
<dbReference type="SUPFAM" id="SSF52151">
    <property type="entry name" value="FabD/lysophospholipase-like"/>
    <property type="match status" value="1"/>
</dbReference>